<evidence type="ECO:0000313" key="4">
    <source>
        <dbReference type="Proteomes" id="UP000540506"/>
    </source>
</evidence>
<sequence length="169" mass="18441">MLILVSTLVQVVLALTFGTKPKLYAETSSLAGVGLIGAVAVFLCWFWRCRLNAEVFAPAGHRHSARAAIWTWFIPVVMWWAPRRITLDIWRASGAAGSVWVINAWWVAWLANSLGVVVFNVTSQARGNSPYVAAVHIIAAVLAVLMIRQVTAAQDGKVREAATQSAQRS</sequence>
<feature type="transmembrane region" description="Helical" evidence="1">
    <location>
        <begin position="28"/>
        <end position="47"/>
    </location>
</feature>
<name>A0A7W7RBI2_KITKI</name>
<keyword evidence="1" id="KW-1133">Transmembrane helix</keyword>
<comment type="caution">
    <text evidence="3">The sequence shown here is derived from an EMBL/GenBank/DDBJ whole genome shotgun (WGS) entry which is preliminary data.</text>
</comment>
<evidence type="ECO:0000256" key="1">
    <source>
        <dbReference type="SAM" id="Phobius"/>
    </source>
</evidence>
<accession>A0A7W7RBI2</accession>
<feature type="transmembrane region" description="Helical" evidence="1">
    <location>
        <begin position="97"/>
        <end position="119"/>
    </location>
</feature>
<keyword evidence="4" id="KW-1185">Reference proteome</keyword>
<feature type="transmembrane region" description="Helical" evidence="1">
    <location>
        <begin position="131"/>
        <end position="150"/>
    </location>
</feature>
<keyword evidence="1" id="KW-0472">Membrane</keyword>
<protein>
    <recommendedName>
        <fullName evidence="2">DUF4328 domain-containing protein</fullName>
    </recommendedName>
</protein>
<gene>
    <name evidence="3" type="ORF">FHR34_008072</name>
</gene>
<feature type="domain" description="DUF4328" evidence="2">
    <location>
        <begin position="27"/>
        <end position="151"/>
    </location>
</feature>
<dbReference type="RefSeq" id="WP_184946701.1">
    <property type="nucleotide sequence ID" value="NZ_JACHJV010000003.1"/>
</dbReference>
<dbReference type="EMBL" id="JACHJV010000003">
    <property type="protein sequence ID" value="MBB4928975.1"/>
    <property type="molecule type" value="Genomic_DNA"/>
</dbReference>
<proteinExistence type="predicted"/>
<dbReference type="Proteomes" id="UP000540506">
    <property type="component" value="Unassembled WGS sequence"/>
</dbReference>
<dbReference type="AlphaFoldDB" id="A0A7W7RBI2"/>
<keyword evidence="1" id="KW-0812">Transmembrane</keyword>
<organism evidence="3 4">
    <name type="scientific">Kitasatospora kifunensis</name>
    <name type="common">Streptomyces kifunensis</name>
    <dbReference type="NCBI Taxonomy" id="58351"/>
    <lineage>
        <taxon>Bacteria</taxon>
        <taxon>Bacillati</taxon>
        <taxon>Actinomycetota</taxon>
        <taxon>Actinomycetes</taxon>
        <taxon>Kitasatosporales</taxon>
        <taxon>Streptomycetaceae</taxon>
        <taxon>Kitasatospora</taxon>
    </lineage>
</organism>
<evidence type="ECO:0000313" key="3">
    <source>
        <dbReference type="EMBL" id="MBB4928975.1"/>
    </source>
</evidence>
<reference evidence="3 4" key="1">
    <citation type="submission" date="2020-08" db="EMBL/GenBank/DDBJ databases">
        <title>Sequencing the genomes of 1000 actinobacteria strains.</title>
        <authorList>
            <person name="Klenk H.-P."/>
        </authorList>
    </citation>
    <scope>NUCLEOTIDE SEQUENCE [LARGE SCALE GENOMIC DNA]</scope>
    <source>
        <strain evidence="3 4">DSM 41654</strain>
    </source>
</reference>
<dbReference type="InterPro" id="IPR025565">
    <property type="entry name" value="DUF4328"/>
</dbReference>
<feature type="transmembrane region" description="Helical" evidence="1">
    <location>
        <begin position="67"/>
        <end position="85"/>
    </location>
</feature>
<evidence type="ECO:0000259" key="2">
    <source>
        <dbReference type="Pfam" id="PF14219"/>
    </source>
</evidence>
<dbReference type="Pfam" id="PF14219">
    <property type="entry name" value="DUF4328"/>
    <property type="match status" value="1"/>
</dbReference>